<reference evidence="2" key="1">
    <citation type="journal article" date="2019" name="Int. J. Syst. Evol. Microbiol.">
        <title>The Global Catalogue of Microorganisms (GCM) 10K type strain sequencing project: providing services to taxonomists for standard genome sequencing and annotation.</title>
        <authorList>
            <consortium name="The Broad Institute Genomics Platform"/>
            <consortium name="The Broad Institute Genome Sequencing Center for Infectious Disease"/>
            <person name="Wu L."/>
            <person name="Ma J."/>
        </authorList>
    </citation>
    <scope>NUCLEOTIDE SEQUENCE [LARGE SCALE GENOMIC DNA]</scope>
    <source>
        <strain evidence="2">CCUG 59858</strain>
    </source>
</reference>
<proteinExistence type="predicted"/>
<organism evidence="1 2">
    <name type="scientific">Legionella dresdenensis</name>
    <dbReference type="NCBI Taxonomy" id="450200"/>
    <lineage>
        <taxon>Bacteria</taxon>
        <taxon>Pseudomonadati</taxon>
        <taxon>Pseudomonadota</taxon>
        <taxon>Gammaproteobacteria</taxon>
        <taxon>Legionellales</taxon>
        <taxon>Legionellaceae</taxon>
        <taxon>Legionella</taxon>
    </lineage>
</organism>
<evidence type="ECO:0000313" key="2">
    <source>
        <dbReference type="Proteomes" id="UP001595758"/>
    </source>
</evidence>
<name>A0ABV8CC44_9GAMM</name>
<protein>
    <recommendedName>
        <fullName evidence="3">Ankyrin repeat protein</fullName>
    </recommendedName>
</protein>
<dbReference type="InterPro" id="IPR036770">
    <property type="entry name" value="Ankyrin_rpt-contain_sf"/>
</dbReference>
<keyword evidence="2" id="KW-1185">Reference proteome</keyword>
<sequence>MFDAIYQAAKNNKTSELKDQFLNYINSKPPFLTPAGQHALEGNDKAVELLRRYGACPNSIAMGYAIAGNHAKVEEYRAPPHNADKDLIAHGYAFVGNEEKVAWYRDKLKADIAFIAAGYALAGNDSKADEYFKQDKDLAHFIAAAYVSVGSDKKMKVYRDIHKADPSYIALAYATHNNHKKVEKYREKYKADVNEIVIGYALAANYDKVEEYRTKYKADVNAIAFGYALTQNHDKVEEYYSKHHACVRKIARAYSPGDMPVFYKAVYYLDKKKNNTANELIGVLIRLKNGQNSHNPYWMNSKQKLDRLVKAINKLEKDAPLSTLVQDKNSELHKALNYQRITPGWFSNARSLEKVINAAKAPEAVSRRGGKP</sequence>
<evidence type="ECO:0000313" key="1">
    <source>
        <dbReference type="EMBL" id="MFC3907878.1"/>
    </source>
</evidence>
<dbReference type="RefSeq" id="WP_382340627.1">
    <property type="nucleotide sequence ID" value="NZ_JBHSAB010000001.1"/>
</dbReference>
<dbReference type="EMBL" id="JBHSAB010000001">
    <property type="protein sequence ID" value="MFC3907878.1"/>
    <property type="molecule type" value="Genomic_DNA"/>
</dbReference>
<accession>A0ABV8CC44</accession>
<gene>
    <name evidence="1" type="ORF">ACFORL_02125</name>
</gene>
<dbReference type="Proteomes" id="UP001595758">
    <property type="component" value="Unassembled WGS sequence"/>
</dbReference>
<dbReference type="SUPFAM" id="SSF48403">
    <property type="entry name" value="Ankyrin repeat"/>
    <property type="match status" value="1"/>
</dbReference>
<evidence type="ECO:0008006" key="3">
    <source>
        <dbReference type="Google" id="ProtNLM"/>
    </source>
</evidence>
<comment type="caution">
    <text evidence="1">The sequence shown here is derived from an EMBL/GenBank/DDBJ whole genome shotgun (WGS) entry which is preliminary data.</text>
</comment>